<keyword evidence="2" id="KW-1185">Reference proteome</keyword>
<dbReference type="EMBL" id="JBHUCM010000019">
    <property type="protein sequence ID" value="MFD1540621.1"/>
    <property type="molecule type" value="Genomic_DNA"/>
</dbReference>
<name>A0ABW4GDF4_9ACTN</name>
<accession>A0ABW4GDF4</accession>
<dbReference type="Proteomes" id="UP001597097">
    <property type="component" value="Unassembled WGS sequence"/>
</dbReference>
<proteinExistence type="predicted"/>
<evidence type="ECO:0008006" key="3">
    <source>
        <dbReference type="Google" id="ProtNLM"/>
    </source>
</evidence>
<sequence>MKPDTRYITPAAIGEVRQVLRDDLIPIFDAVRRILDENESIAFPGWGLLGEWTVGALYSSLLDTLQRDADTARSVLTGWEDGALKYAQQNWIAAEDAAVQRVKP</sequence>
<protein>
    <recommendedName>
        <fullName evidence="3">WXG100 family type VII secretion target</fullName>
    </recommendedName>
</protein>
<evidence type="ECO:0000313" key="1">
    <source>
        <dbReference type="EMBL" id="MFD1540621.1"/>
    </source>
</evidence>
<evidence type="ECO:0000313" key="2">
    <source>
        <dbReference type="Proteomes" id="UP001597097"/>
    </source>
</evidence>
<dbReference type="RefSeq" id="WP_219527055.1">
    <property type="nucleotide sequence ID" value="NZ_JAHKRM010000001.1"/>
</dbReference>
<organism evidence="1 2">
    <name type="scientific">Nonomuraea guangzhouensis</name>
    <dbReference type="NCBI Taxonomy" id="1291555"/>
    <lineage>
        <taxon>Bacteria</taxon>
        <taxon>Bacillati</taxon>
        <taxon>Actinomycetota</taxon>
        <taxon>Actinomycetes</taxon>
        <taxon>Streptosporangiales</taxon>
        <taxon>Streptosporangiaceae</taxon>
        <taxon>Nonomuraea</taxon>
    </lineage>
</organism>
<reference evidence="2" key="1">
    <citation type="journal article" date="2019" name="Int. J. Syst. Evol. Microbiol.">
        <title>The Global Catalogue of Microorganisms (GCM) 10K type strain sequencing project: providing services to taxonomists for standard genome sequencing and annotation.</title>
        <authorList>
            <consortium name="The Broad Institute Genomics Platform"/>
            <consortium name="The Broad Institute Genome Sequencing Center for Infectious Disease"/>
            <person name="Wu L."/>
            <person name="Ma J."/>
        </authorList>
    </citation>
    <scope>NUCLEOTIDE SEQUENCE [LARGE SCALE GENOMIC DNA]</scope>
    <source>
        <strain evidence="2">CGMCC 1.15399</strain>
    </source>
</reference>
<gene>
    <name evidence="1" type="ORF">ACFSJ0_26440</name>
</gene>
<comment type="caution">
    <text evidence="1">The sequence shown here is derived from an EMBL/GenBank/DDBJ whole genome shotgun (WGS) entry which is preliminary data.</text>
</comment>